<accession>A0A975ARB8</accession>
<organism evidence="2 3">
    <name type="scientific">Agrilutibacter solisilvae</name>
    <dbReference type="NCBI Taxonomy" id="2763317"/>
    <lineage>
        <taxon>Bacteria</taxon>
        <taxon>Pseudomonadati</taxon>
        <taxon>Pseudomonadota</taxon>
        <taxon>Gammaproteobacteria</taxon>
        <taxon>Lysobacterales</taxon>
        <taxon>Lysobacteraceae</taxon>
        <taxon>Agrilutibacter</taxon>
    </lineage>
</organism>
<dbReference type="Proteomes" id="UP000639274">
    <property type="component" value="Chromosome"/>
</dbReference>
<evidence type="ECO:0000313" key="3">
    <source>
        <dbReference type="Proteomes" id="UP000639274"/>
    </source>
</evidence>
<dbReference type="AlphaFoldDB" id="A0A975ARB8"/>
<dbReference type="KEGG" id="lsf:I8J32_012120"/>
<proteinExistence type="predicted"/>
<dbReference type="EMBL" id="CP071518">
    <property type="protein sequence ID" value="QSX77497.1"/>
    <property type="molecule type" value="Genomic_DNA"/>
</dbReference>
<feature type="signal peptide" evidence="1">
    <location>
        <begin position="1"/>
        <end position="22"/>
    </location>
</feature>
<keyword evidence="1" id="KW-0732">Signal</keyword>
<gene>
    <name evidence="2" type="ORF">I8J32_012120</name>
</gene>
<sequence>MHTAKKVAMALMLTAAATNASATELGDMLNAALDLCDNQLRATSSIPANYQPTPGCGVSPAFNVALHMGGFQIGTPSEWRTLAGGASGCYEHLKSYEIAPGVGLEVGMFWQLRSVTVLENGVPKTQMQKHCQAVLKG</sequence>
<protein>
    <submittedName>
        <fullName evidence="2">Uncharacterized protein</fullName>
    </submittedName>
</protein>
<feature type="chain" id="PRO_5037501692" evidence="1">
    <location>
        <begin position="23"/>
        <end position="137"/>
    </location>
</feature>
<reference evidence="2 3" key="1">
    <citation type="submission" date="2021-03" db="EMBL/GenBank/DDBJ databases">
        <title>Lysobacter sp. nov. isolated from soil of gangwondo yeongwol, south Korea.</title>
        <authorList>
            <person name="Kim K.R."/>
            <person name="Kim K.H."/>
            <person name="Jeon C.O."/>
        </authorList>
    </citation>
    <scope>NUCLEOTIDE SEQUENCE [LARGE SCALE GENOMIC DNA]</scope>
    <source>
        <strain evidence="2 3">R19</strain>
    </source>
</reference>
<evidence type="ECO:0000256" key="1">
    <source>
        <dbReference type="SAM" id="SignalP"/>
    </source>
</evidence>
<name>A0A975ARB8_9GAMM</name>
<evidence type="ECO:0000313" key="2">
    <source>
        <dbReference type="EMBL" id="QSX77497.1"/>
    </source>
</evidence>
<dbReference type="RefSeq" id="WP_200612519.1">
    <property type="nucleotide sequence ID" value="NZ_CP071518.1"/>
</dbReference>
<keyword evidence="3" id="KW-1185">Reference proteome</keyword>